<keyword evidence="1" id="KW-0496">Mitochondrion</keyword>
<reference evidence="1" key="1">
    <citation type="submission" date="2017-03" db="EMBL/GenBank/DDBJ databases">
        <title>The mitochondrial genome of the carnivorous plant Utricularia reniformis (Lentibulariaceae): structure, comparative analysis and evolutionary landmarks.</title>
        <authorList>
            <person name="Silva S.R."/>
            <person name="Alvarenga D.O."/>
            <person name="Michael T.P."/>
            <person name="Miranda V.F.O."/>
            <person name="Varani A.M."/>
        </authorList>
    </citation>
    <scope>NUCLEOTIDE SEQUENCE</scope>
</reference>
<gene>
    <name evidence="1" type="ORF">AEK19_MT1813</name>
</gene>
<sequence length="72" mass="8160">MAVEGLLLQYHKILRELLSQLNPGEDSQDVAHRTLFIKFNSSPLSLLKIGLCGRLTLQSMAFEEKLRIVAYT</sequence>
<accession>A0A1Y0B3L5</accession>
<proteinExistence type="predicted"/>
<name>A0A1Y0B3L5_9LAMI</name>
<dbReference type="AlphaFoldDB" id="A0A1Y0B3L5"/>
<dbReference type="EMBL" id="KY774314">
    <property type="protein sequence ID" value="ART31984.1"/>
    <property type="molecule type" value="Genomic_DNA"/>
</dbReference>
<evidence type="ECO:0000313" key="1">
    <source>
        <dbReference type="EMBL" id="ART31984.1"/>
    </source>
</evidence>
<protein>
    <submittedName>
        <fullName evidence="1">Uncharacterized protein</fullName>
    </submittedName>
</protein>
<geneLocation type="mitochondrion" evidence="1"/>
<organism evidence="1">
    <name type="scientific">Utricularia reniformis</name>
    <dbReference type="NCBI Taxonomy" id="192314"/>
    <lineage>
        <taxon>Eukaryota</taxon>
        <taxon>Viridiplantae</taxon>
        <taxon>Streptophyta</taxon>
        <taxon>Embryophyta</taxon>
        <taxon>Tracheophyta</taxon>
        <taxon>Spermatophyta</taxon>
        <taxon>Magnoliopsida</taxon>
        <taxon>eudicotyledons</taxon>
        <taxon>Gunneridae</taxon>
        <taxon>Pentapetalae</taxon>
        <taxon>asterids</taxon>
        <taxon>lamiids</taxon>
        <taxon>Lamiales</taxon>
        <taxon>Lentibulariaceae</taxon>
        <taxon>Utricularia</taxon>
    </lineage>
</organism>